<feature type="compositionally biased region" description="Polar residues" evidence="2">
    <location>
        <begin position="91"/>
        <end position="102"/>
    </location>
</feature>
<evidence type="ECO:0000256" key="2">
    <source>
        <dbReference type="SAM" id="MobiDB-lite"/>
    </source>
</evidence>
<dbReference type="Gene3D" id="3.30.460.10">
    <property type="entry name" value="Beta Polymerase, domain 2"/>
    <property type="match status" value="1"/>
</dbReference>
<dbReference type="PANTHER" id="PTHR21043">
    <property type="entry name" value="IOJAP SUPERFAMILY ORTHOLOG"/>
    <property type="match status" value="1"/>
</dbReference>
<evidence type="ECO:0000313" key="4">
    <source>
        <dbReference type="Proteomes" id="UP001530293"/>
    </source>
</evidence>
<name>A0ABD3LYI8_9STRA</name>
<evidence type="ECO:0000256" key="1">
    <source>
        <dbReference type="ARBA" id="ARBA00010574"/>
    </source>
</evidence>
<feature type="region of interest" description="Disordered" evidence="2">
    <location>
        <begin position="74"/>
        <end position="102"/>
    </location>
</feature>
<reference evidence="3 4" key="1">
    <citation type="submission" date="2024-10" db="EMBL/GenBank/DDBJ databases">
        <title>Updated reference genomes for cyclostephanoid diatoms.</title>
        <authorList>
            <person name="Roberts W.R."/>
            <person name="Alverson A.J."/>
        </authorList>
    </citation>
    <scope>NUCLEOTIDE SEQUENCE [LARGE SCALE GENOMIC DNA]</scope>
    <source>
        <strain evidence="3 4">AJA232-27</strain>
    </source>
</reference>
<organism evidence="3 4">
    <name type="scientific">Discostella pseudostelligera</name>
    <dbReference type="NCBI Taxonomy" id="259834"/>
    <lineage>
        <taxon>Eukaryota</taxon>
        <taxon>Sar</taxon>
        <taxon>Stramenopiles</taxon>
        <taxon>Ochrophyta</taxon>
        <taxon>Bacillariophyta</taxon>
        <taxon>Coscinodiscophyceae</taxon>
        <taxon>Thalassiosirophycidae</taxon>
        <taxon>Stephanodiscales</taxon>
        <taxon>Stephanodiscaceae</taxon>
        <taxon>Discostella</taxon>
    </lineage>
</organism>
<gene>
    <name evidence="3" type="ORF">ACHAWU_009846</name>
</gene>
<dbReference type="Proteomes" id="UP001530293">
    <property type="component" value="Unassembled WGS sequence"/>
</dbReference>
<protein>
    <submittedName>
        <fullName evidence="3">Uncharacterized protein</fullName>
    </submittedName>
</protein>
<keyword evidence="4" id="KW-1185">Reference proteome</keyword>
<feature type="compositionally biased region" description="Basic residues" evidence="2">
    <location>
        <begin position="666"/>
        <end position="676"/>
    </location>
</feature>
<comment type="caution">
    <text evidence="3">The sequence shown here is derived from an EMBL/GenBank/DDBJ whole genome shotgun (WGS) entry which is preliminary data.</text>
</comment>
<dbReference type="PANTHER" id="PTHR21043:SF0">
    <property type="entry name" value="MITOCHONDRIAL ASSEMBLY OF RIBOSOMAL LARGE SUBUNIT PROTEIN 1"/>
    <property type="match status" value="1"/>
</dbReference>
<proteinExistence type="inferred from homology"/>
<dbReference type="InterPro" id="IPR043519">
    <property type="entry name" value="NT_sf"/>
</dbReference>
<sequence length="676" mass="76011">MNVGSACARHARSRASIRLRWQTTCVSITPESHPRLRSSSVAPLSSTQKRHVRHDIHAFANRYACRRCMTSKNPGGDSDNDDWMPPDDSPLLSTKNHLGRNSSRHNNAFVGLPTNDVTMSSIDNIEEDEINVIDLEATLNNKHNQEYFQNELDGLSLKNISSSEFEVESSDVGWSEVLRELRDEGNTELLERLVKEYNLQSHLDALDVKVDSGESPAIITVDNEEIWDDDFEKSLEGLSREELIDELIENSPAFSQLEMEILSQELDRSEQEGGDGGLDFDSLDDLDLSGNANYREFRAMVLEDYEKKRALANGARKKRGVAGEQPAATINYATKSDFSAYPTDWKDYDSNSAFKRDFSEDDDSWVRPSTEFVPSRAFDVGERVRPNDTESTMDELESSIDWLQARRSRLGETDEQHILKPTHLLTPVQAESFRHQNSQIPIIPYTLLTTTEISSSLSAQGGTDIHIIDTSEFDSTRLVGIGCNFMMLVTGRNASHIRVLADSIVRNLKARKLHERGVIGASQGVEGGQDIFTNKHSRNRARRNGAMHSSGKIDDDWMVVDCENIHVHILEESTRKCLNIEGLWDLTNPDSDGRKLRRINLSDEDALDQYILDNPIPDEYAAKIFNDGGGRRTDGWISGGTGSRVQAVPTFQKKSFSEKWSGRSGSKGKKQRRKQS</sequence>
<accession>A0ABD3LYI8</accession>
<feature type="region of interest" description="Disordered" evidence="2">
    <location>
        <begin position="636"/>
        <end position="676"/>
    </location>
</feature>
<dbReference type="EMBL" id="JALLBG020000303">
    <property type="protein sequence ID" value="KAL3756452.1"/>
    <property type="molecule type" value="Genomic_DNA"/>
</dbReference>
<dbReference type="SUPFAM" id="SSF81301">
    <property type="entry name" value="Nucleotidyltransferase"/>
    <property type="match status" value="1"/>
</dbReference>
<comment type="similarity">
    <text evidence="1">Belongs to the Iojap/RsfS family.</text>
</comment>
<dbReference type="AlphaFoldDB" id="A0ABD3LYI8"/>
<evidence type="ECO:0000313" key="3">
    <source>
        <dbReference type="EMBL" id="KAL3756452.1"/>
    </source>
</evidence>
<dbReference type="Pfam" id="PF02410">
    <property type="entry name" value="RsfS"/>
    <property type="match status" value="1"/>
</dbReference>
<dbReference type="InterPro" id="IPR004394">
    <property type="entry name" value="Iojap/RsfS/C7orf30"/>
</dbReference>